<dbReference type="OrthoDB" id="6148994at2"/>
<keyword evidence="2" id="KW-1185">Reference proteome</keyword>
<comment type="caution">
    <text evidence="1">The sequence shown here is derived from an EMBL/GenBank/DDBJ whole genome shotgun (WGS) entry which is preliminary data.</text>
</comment>
<protein>
    <recommendedName>
        <fullName evidence="3">DUF2491 domain-containing protein</fullName>
    </recommendedName>
</protein>
<dbReference type="InterPro" id="IPR019621">
    <property type="entry name" value="DUF2491"/>
</dbReference>
<dbReference type="AlphaFoldDB" id="A0A108UAG5"/>
<dbReference type="RefSeq" id="WP_036113114.1">
    <property type="nucleotide sequence ID" value="NZ_JAJA02000001.1"/>
</dbReference>
<dbReference type="Proteomes" id="UP000023435">
    <property type="component" value="Unassembled WGS sequence"/>
</dbReference>
<reference evidence="1 2" key="1">
    <citation type="journal article" date="2014" name="Genome Announc.">
        <title>Draft Genome Sequence of Lysobacter capsici AZ78, a Bacterium Antagonistic to Plant-Pathogenic Oomycetes.</title>
        <authorList>
            <person name="Puopolo G."/>
            <person name="Sonego P."/>
            <person name="Engelen K."/>
            <person name="Pertot I."/>
        </authorList>
    </citation>
    <scope>NUCLEOTIDE SEQUENCE [LARGE SCALE GENOMIC DNA]</scope>
    <source>
        <strain evidence="1 2">AZ78</strain>
    </source>
</reference>
<gene>
    <name evidence="1" type="ORF">AZ78_3087</name>
</gene>
<sequence length="223" mass="25327">MGWLDGLFGGKKQQAPEPATLPFAHELPLGLRINGRVAFDTLPFRAHPQAWTLRLPEGHQGIPCYGYIDLRGGHALHRFYLDEDAYLQVSTASGQVEGIKAFVFQETVNPANQAEFKRFIHEHPHLGADRIDYAGRTWYREFGDQLGTGGKAPPVIYDEVLYRHDPPRRDDDLTHYAMLYRREVPELDREEFLLVTAEDYGPSEFVITYAIGIDLTTADLDIT</sequence>
<proteinExistence type="predicted"/>
<name>A0A108UAG5_9GAMM</name>
<accession>A0A108UAG5</accession>
<dbReference type="Pfam" id="PF10679">
    <property type="entry name" value="DUF2491"/>
    <property type="match status" value="1"/>
</dbReference>
<evidence type="ECO:0008006" key="3">
    <source>
        <dbReference type="Google" id="ProtNLM"/>
    </source>
</evidence>
<dbReference type="EMBL" id="JAJA02000001">
    <property type="protein sequence ID" value="KWS05535.1"/>
    <property type="molecule type" value="Genomic_DNA"/>
</dbReference>
<evidence type="ECO:0000313" key="1">
    <source>
        <dbReference type="EMBL" id="KWS05535.1"/>
    </source>
</evidence>
<organism evidence="1 2">
    <name type="scientific">Lysobacter capsici AZ78</name>
    <dbReference type="NCBI Taxonomy" id="1444315"/>
    <lineage>
        <taxon>Bacteria</taxon>
        <taxon>Pseudomonadati</taxon>
        <taxon>Pseudomonadota</taxon>
        <taxon>Gammaproteobacteria</taxon>
        <taxon>Lysobacterales</taxon>
        <taxon>Lysobacteraceae</taxon>
        <taxon>Lysobacter</taxon>
    </lineage>
</organism>
<evidence type="ECO:0000313" key="2">
    <source>
        <dbReference type="Proteomes" id="UP000023435"/>
    </source>
</evidence>